<evidence type="ECO:0000313" key="8">
    <source>
        <dbReference type="Proteomes" id="UP000036410"/>
    </source>
</evidence>
<dbReference type="EMBL" id="CP010586">
    <property type="protein sequence ID" value="AKP76108.1"/>
    <property type="molecule type" value="Genomic_DNA"/>
</dbReference>
<dbReference type="InterPro" id="IPR050833">
    <property type="entry name" value="Poly_Biosynth_Transport"/>
</dbReference>
<keyword evidence="5 6" id="KW-0472">Membrane</keyword>
<feature type="transmembrane region" description="Helical" evidence="6">
    <location>
        <begin position="196"/>
        <end position="219"/>
    </location>
</feature>
<dbReference type="Proteomes" id="UP000036410">
    <property type="component" value="Chromosome"/>
</dbReference>
<feature type="transmembrane region" description="Helical" evidence="6">
    <location>
        <begin position="51"/>
        <end position="73"/>
    </location>
</feature>
<evidence type="ECO:0000256" key="6">
    <source>
        <dbReference type="SAM" id="Phobius"/>
    </source>
</evidence>
<gene>
    <name evidence="7" type="ORF">AS52_01143</name>
</gene>
<feature type="transmembrane region" description="Helical" evidence="6">
    <location>
        <begin position="417"/>
        <end position="436"/>
    </location>
</feature>
<accession>A0A806TFJ5</accession>
<comment type="subcellular location">
    <subcellularLocation>
        <location evidence="1">Cell membrane</location>
        <topology evidence="1">Multi-pass membrane protein</topology>
    </subcellularLocation>
</comment>
<feature type="transmembrane region" description="Helical" evidence="6">
    <location>
        <begin position="390"/>
        <end position="411"/>
    </location>
</feature>
<dbReference type="PANTHER" id="PTHR30250:SF11">
    <property type="entry name" value="O-ANTIGEN TRANSPORTER-RELATED"/>
    <property type="match status" value="1"/>
</dbReference>
<sequence length="454" mass="51229">MNIIKKFSNTTSNVIFNIINSVLVKGIAIIVAFLTIPAYIKYFDNNVTLGIWFTILSVLSWILNFDLGIGNGLRNRIVTTLAQKQEEKTKKYISSAYIFLLIIAVIVSIITCSLSLIVPWNNVFNVSNTDVSSADLTFAITIVLLSIMLQFILRIISSILYALQLAFIPNMLSLLTSIILLIFVMYSNAYLANHNIIALSLVYLLAVNLPLLITTLVIFKNRLRAFRPSIHFFDFDYAKDTLKTGSAFLGLQLEAMIINNTSIFLITWLLGSIYVVEYNIYFKVFSLVSTVFSLITVPIWSAVTKAQSEQNYLWVKKTIRVLQLIAIIFSVVQLMMLPIMQFLFDVWLKENSINVDYEIMILFSIEQSVVIWSGICASICNGLNELRLQFILMTIGAILIVPLAIVFTGILGGYYGVVLAHTIALLPYCIGQTIWLEKYISKNIIKVKKEAILK</sequence>
<feature type="transmembrane region" description="Helical" evidence="6">
    <location>
        <begin position="280"/>
        <end position="300"/>
    </location>
</feature>
<evidence type="ECO:0000256" key="5">
    <source>
        <dbReference type="ARBA" id="ARBA00023136"/>
    </source>
</evidence>
<evidence type="ECO:0000256" key="1">
    <source>
        <dbReference type="ARBA" id="ARBA00004651"/>
    </source>
</evidence>
<evidence type="ECO:0000313" key="7">
    <source>
        <dbReference type="EMBL" id="AKP76108.1"/>
    </source>
</evidence>
<dbReference type="AlphaFoldDB" id="A0A806TFJ5"/>
<feature type="transmembrane region" description="Helical" evidence="6">
    <location>
        <begin position="94"/>
        <end position="118"/>
    </location>
</feature>
<proteinExistence type="predicted"/>
<feature type="transmembrane region" description="Helical" evidence="6">
    <location>
        <begin position="170"/>
        <end position="190"/>
    </location>
</feature>
<feature type="transmembrane region" description="Helical" evidence="6">
    <location>
        <begin position="253"/>
        <end position="274"/>
    </location>
</feature>
<evidence type="ECO:0000256" key="2">
    <source>
        <dbReference type="ARBA" id="ARBA00022475"/>
    </source>
</evidence>
<feature type="transmembrane region" description="Helical" evidence="6">
    <location>
        <begin position="359"/>
        <end position="383"/>
    </location>
</feature>
<keyword evidence="2" id="KW-1003">Cell membrane</keyword>
<keyword evidence="3 6" id="KW-0812">Transmembrane</keyword>
<evidence type="ECO:0000256" key="4">
    <source>
        <dbReference type="ARBA" id="ARBA00022989"/>
    </source>
</evidence>
<dbReference type="RefSeq" id="WP_049163350.1">
    <property type="nucleotide sequence ID" value="NZ_CP010586.1"/>
</dbReference>
<reference evidence="7 8" key="1">
    <citation type="submission" date="2015-01" db="EMBL/GenBank/DDBJ databases">
        <title>Genome sequence of bacillus megaterium Q3.</title>
        <authorList>
            <person name="Wang Y."/>
            <person name="Luo K."/>
            <person name="Bai L."/>
            <person name="Luo F."/>
        </authorList>
    </citation>
    <scope>NUCLEOTIDE SEQUENCE [LARGE SCALE GENOMIC DNA]</scope>
    <source>
        <strain evidence="7 8">Q3</strain>
    </source>
</reference>
<feature type="transmembrane region" description="Helical" evidence="6">
    <location>
        <begin position="14"/>
        <end position="39"/>
    </location>
</feature>
<dbReference type="GO" id="GO:0005886">
    <property type="term" value="C:plasma membrane"/>
    <property type="evidence" value="ECO:0007669"/>
    <property type="project" value="UniProtKB-SubCell"/>
</dbReference>
<organism evidence="7 8">
    <name type="scientific">Priestia megaterium Q3</name>
    <dbReference type="NCBI Taxonomy" id="1452722"/>
    <lineage>
        <taxon>Bacteria</taxon>
        <taxon>Bacillati</taxon>
        <taxon>Bacillota</taxon>
        <taxon>Bacilli</taxon>
        <taxon>Bacillales</taxon>
        <taxon>Bacillaceae</taxon>
        <taxon>Priestia</taxon>
    </lineage>
</organism>
<name>A0A806TFJ5_PRIMG</name>
<dbReference type="PANTHER" id="PTHR30250">
    <property type="entry name" value="PST FAMILY PREDICTED COLANIC ACID TRANSPORTER"/>
    <property type="match status" value="1"/>
</dbReference>
<keyword evidence="4 6" id="KW-1133">Transmembrane helix</keyword>
<feature type="transmembrane region" description="Helical" evidence="6">
    <location>
        <begin position="321"/>
        <end position="344"/>
    </location>
</feature>
<protein>
    <submittedName>
        <fullName evidence="7">Polysaccharide biosynthesis protein</fullName>
    </submittedName>
</protein>
<feature type="transmembrane region" description="Helical" evidence="6">
    <location>
        <begin position="138"/>
        <end position="163"/>
    </location>
</feature>
<evidence type="ECO:0000256" key="3">
    <source>
        <dbReference type="ARBA" id="ARBA00022692"/>
    </source>
</evidence>